<reference evidence="1" key="1">
    <citation type="submission" date="2023-04" db="EMBL/GenBank/DDBJ databases">
        <title>Ambrosiozyma monospora NBRC 10751.</title>
        <authorList>
            <person name="Ichikawa N."/>
            <person name="Sato H."/>
            <person name="Tonouchi N."/>
        </authorList>
    </citation>
    <scope>NUCLEOTIDE SEQUENCE</scope>
    <source>
        <strain evidence="1">NBRC 10751</strain>
    </source>
</reference>
<accession>A0ACB5TBU8</accession>
<dbReference type="Proteomes" id="UP001165064">
    <property type="component" value="Unassembled WGS sequence"/>
</dbReference>
<sequence length="382" mass="41675">MGKYDQVDDVLETLDAIDHPISKTLKVLVSICSYAGTGNVLQIQSLLQMCTIKAEEPEDEEDEDEDEIDTKMEGVEATDAEATGAAAPDAEAAKAKKEDKEESESKKEDDDDEDQKEDQTYQGYAVLGLGLIAMGEEIGQEMALRHFDHLMHYGTPLIKRAVPLAMGLVSASSAQMKVYETLSRYSHDQDMDVAYNAIFGMGLVGAGTNNARLAQLLRQLASYYVNDKNGLFTSRIAQGLIHLGKGTLSLNPFSIDKQILSKVSLASLLTVSIAMLDPTSFILDQNSNLLYYLAPAIKARMLVTVDEDLKPLKVNVRVGQAVDVVGQAGKPKTITGWVTHSTPVLLGYGERAELENDEYLPLASSLEGIVILKKNPDFVDVE</sequence>
<proteinExistence type="predicted"/>
<gene>
    <name evidence="1" type="ORF">Amon02_000679700</name>
</gene>
<dbReference type="EMBL" id="BSXS01005448">
    <property type="protein sequence ID" value="GME84378.1"/>
    <property type="molecule type" value="Genomic_DNA"/>
</dbReference>
<organism evidence="1 2">
    <name type="scientific">Ambrosiozyma monospora</name>
    <name type="common">Yeast</name>
    <name type="synonym">Endomycopsis monosporus</name>
    <dbReference type="NCBI Taxonomy" id="43982"/>
    <lineage>
        <taxon>Eukaryota</taxon>
        <taxon>Fungi</taxon>
        <taxon>Dikarya</taxon>
        <taxon>Ascomycota</taxon>
        <taxon>Saccharomycotina</taxon>
        <taxon>Pichiomycetes</taxon>
        <taxon>Pichiales</taxon>
        <taxon>Pichiaceae</taxon>
        <taxon>Ambrosiozyma</taxon>
    </lineage>
</organism>
<comment type="caution">
    <text evidence="1">The sequence shown here is derived from an EMBL/GenBank/DDBJ whole genome shotgun (WGS) entry which is preliminary data.</text>
</comment>
<protein>
    <submittedName>
        <fullName evidence="1">Unnamed protein product</fullName>
    </submittedName>
</protein>
<evidence type="ECO:0000313" key="1">
    <source>
        <dbReference type="EMBL" id="GME84378.1"/>
    </source>
</evidence>
<name>A0ACB5TBU8_AMBMO</name>
<evidence type="ECO:0000313" key="2">
    <source>
        <dbReference type="Proteomes" id="UP001165064"/>
    </source>
</evidence>
<keyword evidence="2" id="KW-1185">Reference proteome</keyword>